<evidence type="ECO:0000313" key="2">
    <source>
        <dbReference type="EMBL" id="CAG5055506.1"/>
    </source>
</evidence>
<dbReference type="EMBL" id="CAJQZP010001579">
    <property type="protein sequence ID" value="CAG5055506.1"/>
    <property type="molecule type" value="Genomic_DNA"/>
</dbReference>
<dbReference type="AlphaFoldDB" id="A0A8S3Y6I4"/>
<feature type="region of interest" description="Disordered" evidence="1">
    <location>
        <begin position="25"/>
        <end position="166"/>
    </location>
</feature>
<accession>A0A8S3Y6I4</accession>
<feature type="compositionally biased region" description="Pro residues" evidence="1">
    <location>
        <begin position="89"/>
        <end position="99"/>
    </location>
</feature>
<dbReference type="Proteomes" id="UP000691718">
    <property type="component" value="Unassembled WGS sequence"/>
</dbReference>
<comment type="caution">
    <text evidence="2">The sequence shown here is derived from an EMBL/GenBank/DDBJ whole genome shotgun (WGS) entry which is preliminary data.</text>
</comment>
<feature type="non-terminal residue" evidence="2">
    <location>
        <position position="1"/>
    </location>
</feature>
<protein>
    <submittedName>
        <fullName evidence="2">(apollo) hypothetical protein</fullName>
    </submittedName>
</protein>
<sequence length="166" mass="16929">GNAGGSRVREVGGVVARGRVVARGARGVTARGARGVTARGARDGVAARGVAGGTRGRLPATRGGRQNADSAEAMDLRSTLDTIVCQQPPASPVPVPSPDPDTTVPSGHPLLDSPAQQESAPPSPALEDEDDEDPEYGEVGLPPVFLSRSETMFLGEEADEVPPTGM</sequence>
<proteinExistence type="predicted"/>
<reference evidence="2" key="1">
    <citation type="submission" date="2021-04" db="EMBL/GenBank/DDBJ databases">
        <authorList>
            <person name="Tunstrom K."/>
        </authorList>
    </citation>
    <scope>NUCLEOTIDE SEQUENCE</scope>
</reference>
<feature type="compositionally biased region" description="Low complexity" evidence="1">
    <location>
        <begin position="25"/>
        <end position="49"/>
    </location>
</feature>
<evidence type="ECO:0000313" key="3">
    <source>
        <dbReference type="Proteomes" id="UP000691718"/>
    </source>
</evidence>
<gene>
    <name evidence="2" type="ORF">PAPOLLO_LOCUS26309</name>
</gene>
<organism evidence="2 3">
    <name type="scientific">Parnassius apollo</name>
    <name type="common">Apollo butterfly</name>
    <name type="synonym">Papilio apollo</name>
    <dbReference type="NCBI Taxonomy" id="110799"/>
    <lineage>
        <taxon>Eukaryota</taxon>
        <taxon>Metazoa</taxon>
        <taxon>Ecdysozoa</taxon>
        <taxon>Arthropoda</taxon>
        <taxon>Hexapoda</taxon>
        <taxon>Insecta</taxon>
        <taxon>Pterygota</taxon>
        <taxon>Neoptera</taxon>
        <taxon>Endopterygota</taxon>
        <taxon>Lepidoptera</taxon>
        <taxon>Glossata</taxon>
        <taxon>Ditrysia</taxon>
        <taxon>Papilionoidea</taxon>
        <taxon>Papilionidae</taxon>
        <taxon>Parnassiinae</taxon>
        <taxon>Parnassini</taxon>
        <taxon>Parnassius</taxon>
        <taxon>Parnassius</taxon>
    </lineage>
</organism>
<keyword evidence="3" id="KW-1185">Reference proteome</keyword>
<name>A0A8S3Y6I4_PARAO</name>
<feature type="compositionally biased region" description="Acidic residues" evidence="1">
    <location>
        <begin position="126"/>
        <end position="136"/>
    </location>
</feature>
<evidence type="ECO:0000256" key="1">
    <source>
        <dbReference type="SAM" id="MobiDB-lite"/>
    </source>
</evidence>